<dbReference type="InterPro" id="IPR004147">
    <property type="entry name" value="ABC1_dom"/>
</dbReference>
<keyword evidence="3" id="KW-1185">Reference proteome</keyword>
<dbReference type="Pfam" id="PF03109">
    <property type="entry name" value="ABC1"/>
    <property type="match status" value="2"/>
</dbReference>
<dbReference type="PANTHER" id="PTHR43173:SF34">
    <property type="entry name" value="ABC1 ATYPICAL KINASE-LIKE DOMAIN-CONTAINING PROTEIN"/>
    <property type="match status" value="1"/>
</dbReference>
<accession>A0ABD3NN77</accession>
<name>A0ABD3NN77_9STRA</name>
<organism evidence="2 3">
    <name type="scientific">Stephanodiscus triporus</name>
    <dbReference type="NCBI Taxonomy" id="2934178"/>
    <lineage>
        <taxon>Eukaryota</taxon>
        <taxon>Sar</taxon>
        <taxon>Stramenopiles</taxon>
        <taxon>Ochrophyta</taxon>
        <taxon>Bacillariophyta</taxon>
        <taxon>Coscinodiscophyceae</taxon>
        <taxon>Thalassiosirophycidae</taxon>
        <taxon>Stephanodiscales</taxon>
        <taxon>Stephanodiscaceae</taxon>
        <taxon>Stephanodiscus</taxon>
    </lineage>
</organism>
<comment type="caution">
    <text evidence="2">The sequence shown here is derived from an EMBL/GenBank/DDBJ whole genome shotgun (WGS) entry which is preliminary data.</text>
</comment>
<dbReference type="InterPro" id="IPR000719">
    <property type="entry name" value="Prot_kinase_dom"/>
</dbReference>
<dbReference type="SUPFAM" id="SSF56112">
    <property type="entry name" value="Protein kinase-like (PK-like)"/>
    <property type="match status" value="1"/>
</dbReference>
<proteinExistence type="predicted"/>
<dbReference type="CDD" id="cd05121">
    <property type="entry name" value="ABC1_ADCK3-like"/>
    <property type="match status" value="1"/>
</dbReference>
<dbReference type="Proteomes" id="UP001530315">
    <property type="component" value="Unassembled WGS sequence"/>
</dbReference>
<evidence type="ECO:0000259" key="1">
    <source>
        <dbReference type="PROSITE" id="PS50011"/>
    </source>
</evidence>
<dbReference type="AlphaFoldDB" id="A0ABD3NN77"/>
<dbReference type="InterPro" id="IPR051130">
    <property type="entry name" value="Mito_struct-func_regulator"/>
</dbReference>
<dbReference type="PANTHER" id="PTHR43173">
    <property type="entry name" value="ABC1 FAMILY PROTEIN"/>
    <property type="match status" value="1"/>
</dbReference>
<dbReference type="InterPro" id="IPR011009">
    <property type="entry name" value="Kinase-like_dom_sf"/>
</dbReference>
<dbReference type="EMBL" id="JALLAZ020001303">
    <property type="protein sequence ID" value="KAL3777244.1"/>
    <property type="molecule type" value="Genomic_DNA"/>
</dbReference>
<reference evidence="2 3" key="1">
    <citation type="submission" date="2024-10" db="EMBL/GenBank/DDBJ databases">
        <title>Updated reference genomes for cyclostephanoid diatoms.</title>
        <authorList>
            <person name="Roberts W.R."/>
            <person name="Alverson A.J."/>
        </authorList>
    </citation>
    <scope>NUCLEOTIDE SEQUENCE [LARGE SCALE GENOMIC DNA]</scope>
    <source>
        <strain evidence="2 3">AJA276-08</strain>
    </source>
</reference>
<evidence type="ECO:0000313" key="3">
    <source>
        <dbReference type="Proteomes" id="UP001530315"/>
    </source>
</evidence>
<protein>
    <recommendedName>
        <fullName evidence="1">Protein kinase domain-containing protein</fullName>
    </recommendedName>
</protein>
<feature type="domain" description="Protein kinase" evidence="1">
    <location>
        <begin position="182"/>
        <end position="578"/>
    </location>
</feature>
<sequence>MLSLRSGSSLIFISRKQGVSSRLLLRGRPLSAIPNAADGNPRRRLALVIAGGIVVTSMGGVAYLNDYLGGGDGLRRTVNFYSLAIPKYIEYRFHMIMNSPDNVWEKLHKETSKAGLDKIMELQGFYVKSGQMCAANIGNAFPPIWQDTMAPLQDSCPARPFEVVKSIIEEDFEKDLYKLFNSFEERPIGAASIGQVHRATLKDGTRVVVKIMYPGVEDVFRGDVRTIKMFCEVAQPVHVPPLLEIEKQFMTEFDYRREAEHLEKVRRNMMAANIAGDSSRLCAIPKPYIELCTKRVLVMEELKGGKLADELKKDMQRQMNRMKKSLEKFGDEKSLVKGFMKEFSLGENGPSSEEYESFIKILDAKRKLTNIYSAVYNASVGWLPGMNKRNYEGKSSLPINHAKLIDELLYIHGHQILVDGVFNGDPHPGNILLLGVEEGRPQLGLIDYGQVKVLTNEERLLFCKIIIALADEDKEQVCSLMKEAGYVSKNMDPEIMYKYARVGYDEDNEELTEGKHIQLFMDYLHDLDPIKDVPQQYIMVSRVSILLRGLGHAVHQSRSVAKSWKPIAVKVLKEEGQA</sequence>
<dbReference type="PROSITE" id="PS50011">
    <property type="entry name" value="PROTEIN_KINASE_DOM"/>
    <property type="match status" value="1"/>
</dbReference>
<evidence type="ECO:0000313" key="2">
    <source>
        <dbReference type="EMBL" id="KAL3777244.1"/>
    </source>
</evidence>
<gene>
    <name evidence="2" type="ORF">ACHAW5_000058</name>
</gene>